<protein>
    <recommendedName>
        <fullName evidence="3">YcxB family protein</fullName>
    </recommendedName>
</protein>
<keyword evidence="2" id="KW-1185">Reference proteome</keyword>
<name>A0A4Y8LC50_9BACL</name>
<dbReference type="OrthoDB" id="2691759at2"/>
<accession>A0A4Y8LC50</accession>
<proteinExistence type="predicted"/>
<comment type="caution">
    <text evidence="1">The sequence shown here is derived from an EMBL/GenBank/DDBJ whole genome shotgun (WGS) entry which is preliminary data.</text>
</comment>
<evidence type="ECO:0000313" key="2">
    <source>
        <dbReference type="Proteomes" id="UP000297776"/>
    </source>
</evidence>
<organism evidence="1 2">
    <name type="scientific">Jeotgalibacillus salarius</name>
    <dbReference type="NCBI Taxonomy" id="546023"/>
    <lineage>
        <taxon>Bacteria</taxon>
        <taxon>Bacillati</taxon>
        <taxon>Bacillota</taxon>
        <taxon>Bacilli</taxon>
        <taxon>Bacillales</taxon>
        <taxon>Caryophanaceae</taxon>
        <taxon>Jeotgalibacillus</taxon>
    </lineage>
</organism>
<reference evidence="1 2" key="1">
    <citation type="submission" date="2019-03" db="EMBL/GenBank/DDBJ databases">
        <authorList>
            <person name="Yang Y."/>
        </authorList>
    </citation>
    <scope>NUCLEOTIDE SEQUENCE [LARGE SCALE GENOMIC DNA]</scope>
    <source>
        <strain evidence="1 2">ASL-1</strain>
    </source>
</reference>
<evidence type="ECO:0000313" key="1">
    <source>
        <dbReference type="EMBL" id="TFD99750.1"/>
    </source>
</evidence>
<dbReference type="EMBL" id="SORX01000008">
    <property type="protein sequence ID" value="TFD99750.1"/>
    <property type="molecule type" value="Genomic_DNA"/>
</dbReference>
<dbReference type="Proteomes" id="UP000297776">
    <property type="component" value="Unassembled WGS sequence"/>
</dbReference>
<dbReference type="RefSeq" id="WP_134382266.1">
    <property type="nucleotide sequence ID" value="NZ_SORX01000008.1"/>
</dbReference>
<dbReference type="AlphaFoldDB" id="A0A4Y8LC50"/>
<sequence>MITRKIEWEEQHIIEHESYLHLYPQKLTDASNEFHLNEILDLSYKESIKSFGLLYVHTTKGLFPYKVRENPLTFIRQVEEKIKEMK</sequence>
<evidence type="ECO:0008006" key="3">
    <source>
        <dbReference type="Google" id="ProtNLM"/>
    </source>
</evidence>
<gene>
    <name evidence="1" type="ORF">E2626_13275</name>
</gene>